<dbReference type="InterPro" id="IPR023214">
    <property type="entry name" value="HAD_sf"/>
</dbReference>
<dbReference type="Gene3D" id="3.30.70.1020">
    <property type="entry name" value="Trehalose-6-phosphate phosphatase related protein, domain 2"/>
    <property type="match status" value="1"/>
</dbReference>
<comment type="similarity">
    <text evidence="3">In the C-terminal section; belongs to the trehalose phosphatase family.</text>
</comment>
<dbReference type="CDD" id="cd01627">
    <property type="entry name" value="HAD_TPP"/>
    <property type="match status" value="1"/>
</dbReference>
<dbReference type="SUPFAM" id="SSF53756">
    <property type="entry name" value="UDP-Glycosyltransferase/glycogen phosphorylase"/>
    <property type="match status" value="1"/>
</dbReference>
<name>A0A9P6RGH0_9FUNG</name>
<feature type="compositionally biased region" description="Low complexity" evidence="6">
    <location>
        <begin position="48"/>
        <end position="102"/>
    </location>
</feature>
<evidence type="ECO:0000256" key="2">
    <source>
        <dbReference type="ARBA" id="ARBA00005409"/>
    </source>
</evidence>
<evidence type="ECO:0000313" key="7">
    <source>
        <dbReference type="EMBL" id="KAG0318104.1"/>
    </source>
</evidence>
<keyword evidence="5" id="KW-0597">Phosphoprotein</keyword>
<feature type="compositionally biased region" description="Polar residues" evidence="6">
    <location>
        <begin position="38"/>
        <end position="47"/>
    </location>
</feature>
<dbReference type="InterPro" id="IPR036412">
    <property type="entry name" value="HAD-like_sf"/>
</dbReference>
<evidence type="ECO:0000313" key="8">
    <source>
        <dbReference type="Proteomes" id="UP000823405"/>
    </source>
</evidence>
<evidence type="ECO:0000256" key="5">
    <source>
        <dbReference type="ARBA" id="ARBA00022553"/>
    </source>
</evidence>
<feature type="region of interest" description="Disordered" evidence="6">
    <location>
        <begin position="31"/>
        <end position="102"/>
    </location>
</feature>
<dbReference type="InterPro" id="IPR006379">
    <property type="entry name" value="HAD-SF_hydro_IIB"/>
</dbReference>
<dbReference type="Gene3D" id="3.40.50.1000">
    <property type="entry name" value="HAD superfamily/HAD-like"/>
    <property type="match status" value="1"/>
</dbReference>
<dbReference type="NCBIfam" id="TIGR00685">
    <property type="entry name" value="T6PP"/>
    <property type="match status" value="1"/>
</dbReference>
<dbReference type="GO" id="GO:0003825">
    <property type="term" value="F:alpha,alpha-trehalose-phosphate synthase (UDP-forming) activity"/>
    <property type="evidence" value="ECO:0007669"/>
    <property type="project" value="TreeGrafter"/>
</dbReference>
<evidence type="ECO:0000256" key="4">
    <source>
        <dbReference type="ARBA" id="ARBA00022490"/>
    </source>
</evidence>
<dbReference type="SUPFAM" id="SSF56784">
    <property type="entry name" value="HAD-like"/>
    <property type="match status" value="1"/>
</dbReference>
<reference evidence="7" key="1">
    <citation type="journal article" date="2020" name="Fungal Divers.">
        <title>Resolving the Mortierellaceae phylogeny through synthesis of multi-gene phylogenetics and phylogenomics.</title>
        <authorList>
            <person name="Vandepol N."/>
            <person name="Liber J."/>
            <person name="Desiro A."/>
            <person name="Na H."/>
            <person name="Kennedy M."/>
            <person name="Barry K."/>
            <person name="Grigoriev I.V."/>
            <person name="Miller A.N."/>
            <person name="O'Donnell K."/>
            <person name="Stajich J.E."/>
            <person name="Bonito G."/>
        </authorList>
    </citation>
    <scope>NUCLEOTIDE SEQUENCE</scope>
    <source>
        <strain evidence="7">NVP60</strain>
    </source>
</reference>
<dbReference type="InterPro" id="IPR003337">
    <property type="entry name" value="Trehalose_PPase"/>
</dbReference>
<dbReference type="GO" id="GO:0005829">
    <property type="term" value="C:cytosol"/>
    <property type="evidence" value="ECO:0007669"/>
    <property type="project" value="TreeGrafter"/>
</dbReference>
<protein>
    <submittedName>
        <fullName evidence="7">Uncharacterized protein</fullName>
    </submittedName>
</protein>
<comment type="caution">
    <text evidence="7">The sequence shown here is derived from an EMBL/GenBank/DDBJ whole genome shotgun (WGS) entry which is preliminary data.</text>
</comment>
<dbReference type="GO" id="GO:0005946">
    <property type="term" value="C:alpha,alpha-trehalose-phosphate synthase complex (UDP-forming)"/>
    <property type="evidence" value="ECO:0007669"/>
    <property type="project" value="TreeGrafter"/>
</dbReference>
<comment type="similarity">
    <text evidence="2">In the N-terminal section; belongs to the glycosyltransferase 20 family.</text>
</comment>
<dbReference type="AlphaFoldDB" id="A0A9P6RGH0"/>
<feature type="region of interest" description="Disordered" evidence="6">
    <location>
        <begin position="187"/>
        <end position="221"/>
    </location>
</feature>
<evidence type="ECO:0000256" key="3">
    <source>
        <dbReference type="ARBA" id="ARBA00006330"/>
    </source>
</evidence>
<dbReference type="CDD" id="cd03788">
    <property type="entry name" value="GT20_TPS"/>
    <property type="match status" value="1"/>
</dbReference>
<dbReference type="NCBIfam" id="NF011071">
    <property type="entry name" value="PRK14501.1"/>
    <property type="match status" value="1"/>
</dbReference>
<feature type="region of interest" description="Disordered" evidence="6">
    <location>
        <begin position="127"/>
        <end position="147"/>
    </location>
</feature>
<sequence>MVADTSVLTTGRLLVATFLLPDTISFQVPARDKDGRMRSNNFKNCTTASNGRLSNSSAASSASATTTTVNSSTSPSTNTNSSSSQQQQQQSHHQAGANSTHLPAPVARPAAATVYPLAAVDTFNGGMLDQDQAPLSVPTSSSRRSTPREMVLTSSSILVPPPPTSPSFYRSATSTGEVVMNVPKLISSKADRLKDQERPTMPQRSSFHGQHATPPPSILTPPEVKVELGRTIPQRRSSIDSAKVFAEAAWTVEKAIGGNIGLHNAVNSIQSQLTKRIWVGTLGMATDSLPDSTRGDIKAELALNHSSIPVFVNDLDFEGHYHQYCKQILWPIFHYVLPDNLRSKGYQEGSWKHYVAVNRAFADAIVESYRQGDTIWVNDYHLMLVPNMIRERLPDASIGFFLHIPFPSSEIFRCLHVRKEVLEGLLGADLVGFQTYSFARHFLQTCSRLLSVESSPKGIQLENTAVNVGIFPIGIDTKTLNIKRQDPEVAQWVKVLKEKYAGMKLIVAREKLDYIKGVRQKMLAFERFLNLYPEWQGKIVLIQVALSTSEQNEVQGQVSDVVTRINSRFSNLSYQPIVFLRQDITFSQYLGLLTAADVCLITSLRDGMNLTSHEYVVCQEEQKNPLVLSEFAGTYGSLGACLRVNPWNCTEVAEAIHEALEMKAEEKEIRWNEMRKHVSTNTAQFWAAGFVSELIKVHSDVQRRYSIHIPLLNMQAVLPEFRAAKRRLLLLDYDGTLLPYERPSVARAKGKTTNEEMLKIIKQLAADPRNVVYIMSGRTRQSLENNFGSIDSIGLCAEGGCFLKHAGKSTWENQFQEGADMQWRKKVMEMFEYYKERTPGSEIEEKTIPIVWHYRQADNPSYGLWQARECKNHLEEAIGSIYPIHTIVGRKCLEVMPRDVSKAHATKTIVESLRQQYGPDAIDFVLCIGDDRSDEDMFVYCNGLKLSGGAGIEAAGAAAAAAAAAVGADAEDAREHHRVVTCTVGSKGSEARWFVPGVSSVLQGLQAMANQD</sequence>
<dbReference type="GO" id="GO:0005992">
    <property type="term" value="P:trehalose biosynthetic process"/>
    <property type="evidence" value="ECO:0007669"/>
    <property type="project" value="InterPro"/>
</dbReference>
<keyword evidence="8" id="KW-1185">Reference proteome</keyword>
<gene>
    <name evidence="7" type="ORF">BGZ97_004342</name>
</gene>
<dbReference type="InterPro" id="IPR001830">
    <property type="entry name" value="Glyco_trans_20"/>
</dbReference>
<comment type="subcellular location">
    <subcellularLocation>
        <location evidence="1">Cytoplasm</location>
    </subcellularLocation>
</comment>
<dbReference type="GO" id="GO:0030234">
    <property type="term" value="F:enzyme regulator activity"/>
    <property type="evidence" value="ECO:0007669"/>
    <property type="project" value="UniProtKB-ARBA"/>
</dbReference>
<dbReference type="PANTHER" id="PTHR10788">
    <property type="entry name" value="TREHALOSE-6-PHOSPHATE SYNTHASE"/>
    <property type="match status" value="1"/>
</dbReference>
<evidence type="ECO:0000256" key="6">
    <source>
        <dbReference type="SAM" id="MobiDB-lite"/>
    </source>
</evidence>
<dbReference type="Pfam" id="PF02358">
    <property type="entry name" value="Trehalose_PPase"/>
    <property type="match status" value="1"/>
</dbReference>
<dbReference type="NCBIfam" id="TIGR01484">
    <property type="entry name" value="HAD-SF-IIB"/>
    <property type="match status" value="1"/>
</dbReference>
<dbReference type="FunFam" id="3.40.50.2000:FF:000036">
    <property type="entry name" value="Alpha,alpha-trehalose-phosphate synthase subunit Tps2"/>
    <property type="match status" value="1"/>
</dbReference>
<proteinExistence type="inferred from homology"/>
<dbReference type="FunFam" id="3.40.50.1000:FF:000052">
    <property type="entry name" value="Alpha,alpha-trehalose-phosphate synthase [UDP-forming] 6"/>
    <property type="match status" value="1"/>
</dbReference>
<keyword evidence="4" id="KW-0963">Cytoplasm</keyword>
<dbReference type="PANTHER" id="PTHR10788:SF15">
    <property type="entry name" value="TREHALOSE SYNTHASE COMPLEX REGULATORY SUBUNIT TPS3-RELATED"/>
    <property type="match status" value="1"/>
</dbReference>
<dbReference type="Pfam" id="PF00982">
    <property type="entry name" value="Glyco_transf_20"/>
    <property type="match status" value="1"/>
</dbReference>
<dbReference type="Gene3D" id="3.40.50.2000">
    <property type="entry name" value="Glycogen Phosphorylase B"/>
    <property type="match status" value="2"/>
</dbReference>
<organism evidence="7 8">
    <name type="scientific">Linnemannia gamsii</name>
    <dbReference type="NCBI Taxonomy" id="64522"/>
    <lineage>
        <taxon>Eukaryota</taxon>
        <taxon>Fungi</taxon>
        <taxon>Fungi incertae sedis</taxon>
        <taxon>Mucoromycota</taxon>
        <taxon>Mortierellomycotina</taxon>
        <taxon>Mortierellomycetes</taxon>
        <taxon>Mortierellales</taxon>
        <taxon>Mortierellaceae</taxon>
        <taxon>Linnemannia</taxon>
    </lineage>
</organism>
<dbReference type="FunFam" id="3.40.50.2000:FF:000099">
    <property type="entry name" value="Alpha,alpha-trehalose phosphate synthase subunit, putative"/>
    <property type="match status" value="1"/>
</dbReference>
<dbReference type="OrthoDB" id="755951at2759"/>
<feature type="compositionally biased region" description="Basic and acidic residues" evidence="6">
    <location>
        <begin position="189"/>
        <end position="198"/>
    </location>
</feature>
<dbReference type="Proteomes" id="UP000823405">
    <property type="component" value="Unassembled WGS sequence"/>
</dbReference>
<evidence type="ECO:0000256" key="1">
    <source>
        <dbReference type="ARBA" id="ARBA00004496"/>
    </source>
</evidence>
<dbReference type="EMBL" id="JAAAIN010000208">
    <property type="protein sequence ID" value="KAG0318104.1"/>
    <property type="molecule type" value="Genomic_DNA"/>
</dbReference>
<accession>A0A9P6RGH0</accession>
<dbReference type="GO" id="GO:0004805">
    <property type="term" value="F:trehalose-phosphatase activity"/>
    <property type="evidence" value="ECO:0007669"/>
    <property type="project" value="TreeGrafter"/>
</dbReference>